<dbReference type="EMBL" id="LZSF01000006">
    <property type="protein sequence ID" value="OBA92811.1"/>
    <property type="molecule type" value="Genomic_DNA"/>
</dbReference>
<dbReference type="OrthoDB" id="8670884at2"/>
<dbReference type="Pfam" id="PF01494">
    <property type="entry name" value="FAD_binding_3"/>
    <property type="match status" value="1"/>
</dbReference>
<dbReference type="InterPro" id="IPR036188">
    <property type="entry name" value="FAD/NAD-bd_sf"/>
</dbReference>
<dbReference type="InterPro" id="IPR002938">
    <property type="entry name" value="FAD-bd"/>
</dbReference>
<dbReference type="Gene3D" id="3.30.70.2450">
    <property type="match status" value="1"/>
</dbReference>
<evidence type="ECO:0000259" key="4">
    <source>
        <dbReference type="Pfam" id="PF01494"/>
    </source>
</evidence>
<keyword evidence="2" id="KW-0285">Flavoprotein</keyword>
<dbReference type="Gene3D" id="3.40.30.120">
    <property type="match status" value="1"/>
</dbReference>
<dbReference type="RefSeq" id="WP_064857275.1">
    <property type="nucleotide sequence ID" value="NZ_LZSF01000006.1"/>
</dbReference>
<feature type="domain" description="FAD-binding" evidence="4">
    <location>
        <begin position="3"/>
        <end position="347"/>
    </location>
</feature>
<evidence type="ECO:0000256" key="2">
    <source>
        <dbReference type="ARBA" id="ARBA00022630"/>
    </source>
</evidence>
<evidence type="ECO:0000256" key="1">
    <source>
        <dbReference type="ARBA" id="ARBA00001974"/>
    </source>
</evidence>
<dbReference type="PRINTS" id="PR00420">
    <property type="entry name" value="RNGMNOXGNASE"/>
</dbReference>
<protein>
    <recommendedName>
        <fullName evidence="4">FAD-binding domain-containing protein</fullName>
    </recommendedName>
</protein>
<dbReference type="AlphaFoldDB" id="A0A1A0N660"/>
<proteinExistence type="predicted"/>
<dbReference type="PANTHER" id="PTHR43004:SF19">
    <property type="entry name" value="BINDING MONOOXYGENASE, PUTATIVE (JCVI)-RELATED"/>
    <property type="match status" value="1"/>
</dbReference>
<reference evidence="5 6" key="1">
    <citation type="submission" date="2016-06" db="EMBL/GenBank/DDBJ databases">
        <authorList>
            <person name="Kjaerup R.B."/>
            <person name="Dalgaard T.S."/>
            <person name="Juul-Madsen H.R."/>
        </authorList>
    </citation>
    <scope>NUCLEOTIDE SEQUENCE [LARGE SCALE GENOMIC DNA]</scope>
    <source>
        <strain evidence="5 6">1199456.5</strain>
    </source>
</reference>
<sequence>MNDVDVLVIGAGPTGLTAACEAIRNGLTVRILDRKTSRSRFSKALVVHARTMEIFESMGIADQILAEGTRFAALNVNTARRRPVRVDLLGQPWGDTSYPFWLSIPQFVTERVLEGHLATAGSEVEWGVAFTDVCDDGERVQVGLEHSNGLRETVRARWLIGCDGGRSRVREAANMRLDRSDTGAIFVLADVKTTASLPEDEGHGFLAPEGLLLIVPMPEPGRWRIIAHIPEAEASVPIVINEGFLDDMIRRRSGIDFGSHDVAWTSEFQLSQGLADRYRCGRVFLAGDAAHIHSPVGGQGLNTGVQDAYNLLWKIAAARHMPESHADALLDSYEKERRPVARAMVRSTARATRVLTARKSLIRELLGLAAPTVLARSLVQARFGRGVGMLDIAYSRDSTPLGTARGPLTGRRLPNPCVGIGGRLYDHLAPLGFTWVVAECPGMTSPRESDPRWAGIPVVYISHAEFEKLSGSTGLISTVLVRPDRYIAAAGETPEAVLLRPSIDSRVA</sequence>
<evidence type="ECO:0000256" key="3">
    <source>
        <dbReference type="ARBA" id="ARBA00022827"/>
    </source>
</evidence>
<keyword evidence="3" id="KW-0274">FAD</keyword>
<evidence type="ECO:0000313" key="6">
    <source>
        <dbReference type="Proteomes" id="UP000093962"/>
    </source>
</evidence>
<organism evidence="5 6">
    <name type="scientific">Mycolicibacterium mucogenicum</name>
    <name type="common">Mycobacterium mucogenicum</name>
    <dbReference type="NCBI Taxonomy" id="56689"/>
    <lineage>
        <taxon>Bacteria</taxon>
        <taxon>Bacillati</taxon>
        <taxon>Actinomycetota</taxon>
        <taxon>Actinomycetes</taxon>
        <taxon>Mycobacteriales</taxon>
        <taxon>Mycobacteriaceae</taxon>
        <taxon>Mycolicibacterium</taxon>
    </lineage>
</organism>
<dbReference type="GO" id="GO:0016709">
    <property type="term" value="F:oxidoreductase activity, acting on paired donors, with incorporation or reduction of molecular oxygen, NAD(P)H as one donor, and incorporation of one atom of oxygen"/>
    <property type="evidence" value="ECO:0007669"/>
    <property type="project" value="UniProtKB-ARBA"/>
</dbReference>
<dbReference type="PANTHER" id="PTHR43004">
    <property type="entry name" value="TRK SYSTEM POTASSIUM UPTAKE PROTEIN"/>
    <property type="match status" value="1"/>
</dbReference>
<evidence type="ECO:0000313" key="5">
    <source>
        <dbReference type="EMBL" id="OBA92811.1"/>
    </source>
</evidence>
<dbReference type="SUPFAM" id="SSF51905">
    <property type="entry name" value="FAD/NAD(P)-binding domain"/>
    <property type="match status" value="1"/>
</dbReference>
<accession>A0A1A0N660</accession>
<gene>
    <name evidence="5" type="ORF">A5642_08670</name>
</gene>
<comment type="caution">
    <text evidence="5">The sequence shown here is derived from an EMBL/GenBank/DDBJ whole genome shotgun (WGS) entry which is preliminary data.</text>
</comment>
<dbReference type="GO" id="GO:0071949">
    <property type="term" value="F:FAD binding"/>
    <property type="evidence" value="ECO:0007669"/>
    <property type="project" value="InterPro"/>
</dbReference>
<dbReference type="Gene3D" id="3.50.50.60">
    <property type="entry name" value="FAD/NAD(P)-binding domain"/>
    <property type="match status" value="1"/>
</dbReference>
<comment type="cofactor">
    <cofactor evidence="1">
        <name>FAD</name>
        <dbReference type="ChEBI" id="CHEBI:57692"/>
    </cofactor>
</comment>
<name>A0A1A0N660_MYCMU</name>
<dbReference type="Proteomes" id="UP000093962">
    <property type="component" value="Unassembled WGS sequence"/>
</dbReference>
<dbReference type="InterPro" id="IPR050641">
    <property type="entry name" value="RIFMO-like"/>
</dbReference>